<name>A0ABZ2AGS3_9BACT</name>
<protein>
    <recommendedName>
        <fullName evidence="3">Spermidine/putrescine ABC transporter substrate-binding protein</fullName>
    </recommendedName>
</protein>
<evidence type="ECO:0000313" key="1">
    <source>
        <dbReference type="EMBL" id="WVN21314.1"/>
    </source>
</evidence>
<dbReference type="RefSeq" id="WP_330463353.1">
    <property type="nucleotide sequence ID" value="NZ_CP143578.1"/>
</dbReference>
<accession>A0ABZ2AGS3</accession>
<dbReference type="EMBL" id="CP143578">
    <property type="protein sequence ID" value="WVN21314.1"/>
    <property type="molecule type" value="Genomic_DNA"/>
</dbReference>
<reference evidence="1" key="1">
    <citation type="submission" date="2024-01" db="EMBL/GenBank/DDBJ databases">
        <title>Complete genome sequence of Mycoplasma gateae strain 3700.</title>
        <authorList>
            <person name="Spergser J."/>
        </authorList>
    </citation>
    <scope>NUCLEOTIDE SEQUENCE [LARGE SCALE GENOMIC DNA]</scope>
    <source>
        <strain evidence="1">3700</strain>
    </source>
</reference>
<dbReference type="Proteomes" id="UP001431935">
    <property type="component" value="Chromosome"/>
</dbReference>
<evidence type="ECO:0000313" key="2">
    <source>
        <dbReference type="Proteomes" id="UP001431935"/>
    </source>
</evidence>
<evidence type="ECO:0008006" key="3">
    <source>
        <dbReference type="Google" id="ProtNLM"/>
    </source>
</evidence>
<proteinExistence type="predicted"/>
<keyword evidence="2" id="KW-1185">Reference proteome</keyword>
<gene>
    <name evidence="1" type="ORF">V2E26_02760</name>
</gene>
<organism evidence="1 2">
    <name type="scientific">Metamycoplasma gateae</name>
    <dbReference type="NCBI Taxonomy" id="35769"/>
    <lineage>
        <taxon>Bacteria</taxon>
        <taxon>Bacillati</taxon>
        <taxon>Mycoplasmatota</taxon>
        <taxon>Mycoplasmoidales</taxon>
        <taxon>Metamycoplasmataceae</taxon>
        <taxon>Metamycoplasma</taxon>
    </lineage>
</organism>
<sequence>MVILFFKLSNPYKVSIYNYESYLNKEIVNKIKQNYSYHVFTNLDEFTRAIKNKKAVAGVSSDYQIAQLILEKKLKKINFQKAFNVQYDQSNKNKVILSLYSLDTLEQFNFYDKWIIDEIKKINPTNKTTILNNKNDNFIPFIYYENNKAIGFEIDGQEGIDNFYEFLIPYFTLDKMIVYNEENSEVYKTTRNNVVKNSDFSNVKDGDSWENILSKLSKKYKKPKFYWTNWFLDNAMIGQFYRYDSGFVNEKNNNGSWRMFDKNNYRLYFDSFNEFVEKTTGDSIKNVFKNKLVTDGQELVSGIIEPISGKADIAIMYNGDALDAYYGRDNFSTLDEDNNISFVRPKYTYKNIDAWIISSDTDDYDSDILLERLNKYIFNDVSKDYKDLHKQYILNVYNELMNNNPNRENNHYLTELFNENNFDKPKNIDQISKNFFVKRFEEFKLAFANPSLPNISNFDTINYTPSYKNIKNFLKDWYFLNKSKKIDYKALSIFDLDTAKNVEFRAYQPLDLELRTKMIDYYYQKTKS</sequence>